<name>A0A395T3I4_9HYPO</name>
<gene>
    <name evidence="1" type="ORF">FLONG3_2865</name>
</gene>
<reference evidence="1 2" key="1">
    <citation type="journal article" date="2018" name="PLoS Pathog.">
        <title>Evolution of structural diversity of trichothecenes, a family of toxins produced by plant pathogenic and entomopathogenic fungi.</title>
        <authorList>
            <person name="Proctor R.H."/>
            <person name="McCormick S.P."/>
            <person name="Kim H.S."/>
            <person name="Cardoza R.E."/>
            <person name="Stanley A.M."/>
            <person name="Lindo L."/>
            <person name="Kelly A."/>
            <person name="Brown D.W."/>
            <person name="Lee T."/>
            <person name="Vaughan M.M."/>
            <person name="Alexander N.J."/>
            <person name="Busman M."/>
            <person name="Gutierrez S."/>
        </authorList>
    </citation>
    <scope>NUCLEOTIDE SEQUENCE [LARGE SCALE GENOMIC DNA]</scope>
    <source>
        <strain evidence="1 2">NRRL 20695</strain>
    </source>
</reference>
<protein>
    <submittedName>
        <fullName evidence="1">Uncharacterized protein</fullName>
    </submittedName>
</protein>
<accession>A0A395T3I4</accession>
<evidence type="ECO:0000313" key="1">
    <source>
        <dbReference type="EMBL" id="RGP78959.1"/>
    </source>
</evidence>
<proteinExistence type="predicted"/>
<sequence length="119" mass="12827">MDHFKDAGYGGLVTDIDFPVPLGCSNDFMDMGGPAMFGEGGILTGRLALKGIEHDVKPLFVIQNGPPFVFFQLEGGKVYVIDRHGNMMMKVNDPQGPADIAAKLDQNGLDISSLDMEPI</sequence>
<organism evidence="1 2">
    <name type="scientific">Fusarium longipes</name>
    <dbReference type="NCBI Taxonomy" id="694270"/>
    <lineage>
        <taxon>Eukaryota</taxon>
        <taxon>Fungi</taxon>
        <taxon>Dikarya</taxon>
        <taxon>Ascomycota</taxon>
        <taxon>Pezizomycotina</taxon>
        <taxon>Sordariomycetes</taxon>
        <taxon>Hypocreomycetidae</taxon>
        <taxon>Hypocreales</taxon>
        <taxon>Nectriaceae</taxon>
        <taxon>Fusarium</taxon>
    </lineage>
</organism>
<dbReference type="Proteomes" id="UP000266234">
    <property type="component" value="Unassembled WGS sequence"/>
</dbReference>
<evidence type="ECO:0000313" key="2">
    <source>
        <dbReference type="Proteomes" id="UP000266234"/>
    </source>
</evidence>
<comment type="caution">
    <text evidence="1">The sequence shown here is derived from an EMBL/GenBank/DDBJ whole genome shotgun (WGS) entry which is preliminary data.</text>
</comment>
<dbReference type="AlphaFoldDB" id="A0A395T3I4"/>
<keyword evidence="2" id="KW-1185">Reference proteome</keyword>
<dbReference type="EMBL" id="PXOG01000056">
    <property type="protein sequence ID" value="RGP78959.1"/>
    <property type="molecule type" value="Genomic_DNA"/>
</dbReference>